<gene>
    <name evidence="1" type="primary">Hypp2159</name>
    <name evidence="1" type="ORF">BLAG_LOCUS16507</name>
</gene>
<evidence type="ECO:0000313" key="1">
    <source>
        <dbReference type="EMBL" id="CAH1259127.1"/>
    </source>
</evidence>
<dbReference type="Proteomes" id="UP000838412">
    <property type="component" value="Chromosome 3"/>
</dbReference>
<accession>A0A8J9ZRN4</accession>
<organism evidence="1 2">
    <name type="scientific">Branchiostoma lanceolatum</name>
    <name type="common">Common lancelet</name>
    <name type="synonym">Amphioxus lanceolatum</name>
    <dbReference type="NCBI Taxonomy" id="7740"/>
    <lineage>
        <taxon>Eukaryota</taxon>
        <taxon>Metazoa</taxon>
        <taxon>Chordata</taxon>
        <taxon>Cephalochordata</taxon>
        <taxon>Leptocardii</taxon>
        <taxon>Amphioxiformes</taxon>
        <taxon>Branchiostomatidae</taxon>
        <taxon>Branchiostoma</taxon>
    </lineage>
</organism>
<evidence type="ECO:0000313" key="2">
    <source>
        <dbReference type="Proteomes" id="UP000838412"/>
    </source>
</evidence>
<keyword evidence="2" id="KW-1185">Reference proteome</keyword>
<dbReference type="OrthoDB" id="10264956at2759"/>
<name>A0A8J9ZRN4_BRALA</name>
<sequence>MVSNPDVSGQGNSEIRNLRSSTVYISVAKNVQDYAYFDAAISWKPVKNKSSPPLEYGERPANTKFRMLHPDFIRYLTYK</sequence>
<dbReference type="AlphaFoldDB" id="A0A8J9ZRN4"/>
<proteinExistence type="predicted"/>
<dbReference type="EMBL" id="OV696688">
    <property type="protein sequence ID" value="CAH1259127.1"/>
    <property type="molecule type" value="Genomic_DNA"/>
</dbReference>
<reference evidence="1" key="1">
    <citation type="submission" date="2022-01" db="EMBL/GenBank/DDBJ databases">
        <authorList>
            <person name="Braso-Vives M."/>
        </authorList>
    </citation>
    <scope>NUCLEOTIDE SEQUENCE</scope>
</reference>
<protein>
    <submittedName>
        <fullName evidence="1">Hypp2159 protein</fullName>
    </submittedName>
</protein>